<reference evidence="8" key="1">
    <citation type="submission" date="2017-01" db="EMBL/GenBank/DDBJ databases">
        <title>Comparative genomics of anhydrobiosis in the tardigrade Hypsibius dujardini.</title>
        <authorList>
            <person name="Yoshida Y."/>
            <person name="Koutsovoulos G."/>
            <person name="Laetsch D."/>
            <person name="Stevens L."/>
            <person name="Kumar S."/>
            <person name="Horikawa D."/>
            <person name="Ishino K."/>
            <person name="Komine S."/>
            <person name="Tomita M."/>
            <person name="Blaxter M."/>
            <person name="Arakawa K."/>
        </authorList>
    </citation>
    <scope>NUCLEOTIDE SEQUENCE [LARGE SCALE GENOMIC DNA]</scope>
    <source>
        <strain evidence="8">Z151</strain>
    </source>
</reference>
<dbReference type="InterPro" id="IPR036188">
    <property type="entry name" value="FAD/NAD-bd_sf"/>
</dbReference>
<evidence type="ECO:0000256" key="2">
    <source>
        <dbReference type="ARBA" id="ARBA00010989"/>
    </source>
</evidence>
<dbReference type="PANTHER" id="PTHR10961">
    <property type="entry name" value="PEROXISOMAL SARCOSINE OXIDASE"/>
    <property type="match status" value="1"/>
</dbReference>
<dbReference type="GO" id="GO:0008115">
    <property type="term" value="F:sarcosine oxidase activity"/>
    <property type="evidence" value="ECO:0007669"/>
    <property type="project" value="TreeGrafter"/>
</dbReference>
<keyword evidence="8" id="KW-1185">Reference proteome</keyword>
<comment type="caution">
    <text evidence="7">The sequence shown here is derived from an EMBL/GenBank/DDBJ whole genome shotgun (WGS) entry which is preliminary data.</text>
</comment>
<dbReference type="OrthoDB" id="424974at2759"/>
<keyword evidence="4" id="KW-0274">FAD</keyword>
<evidence type="ECO:0000313" key="7">
    <source>
        <dbReference type="EMBL" id="OQV17007.1"/>
    </source>
</evidence>
<feature type="domain" description="FAD dependent oxidoreductase" evidence="6">
    <location>
        <begin position="8"/>
        <end position="371"/>
    </location>
</feature>
<evidence type="ECO:0000259" key="6">
    <source>
        <dbReference type="Pfam" id="PF01266"/>
    </source>
</evidence>
<evidence type="ECO:0000256" key="1">
    <source>
        <dbReference type="ARBA" id="ARBA00001974"/>
    </source>
</evidence>
<protein>
    <submittedName>
        <fullName evidence="7">Monomeric sarcosine oxidase</fullName>
    </submittedName>
</protein>
<dbReference type="PANTHER" id="PTHR10961:SF7">
    <property type="entry name" value="FAD DEPENDENT OXIDOREDUCTASE DOMAIN-CONTAINING PROTEIN"/>
    <property type="match status" value="1"/>
</dbReference>
<dbReference type="GO" id="GO:0050660">
    <property type="term" value="F:flavin adenine dinucleotide binding"/>
    <property type="evidence" value="ECO:0007669"/>
    <property type="project" value="InterPro"/>
</dbReference>
<comment type="similarity">
    <text evidence="2">Belongs to the MSOX/MTOX family.</text>
</comment>
<dbReference type="NCBIfam" id="NF008425">
    <property type="entry name" value="PRK11259.1"/>
    <property type="match status" value="1"/>
</dbReference>
<comment type="cofactor">
    <cofactor evidence="1">
        <name>FAD</name>
        <dbReference type="ChEBI" id="CHEBI:57692"/>
    </cofactor>
</comment>
<sequence>MALYSHYDYVVVGVGGIGSGSLYWLTKLAAPGQRVLGVEQFRLGHDNGSSQDVSRIIRYMYHDPDYVRLAPGSFEAFAEVEEESGIKLVTMTGSVFFTDPADGHAADVEEYAAALTQEKVPFERLDGPGLNRRFPQFNTAHRNLSAIYQKDGGFVNAGLANAVHTQLARARGAEILENTKVTKIEKQAGELLLITTDKGDRFTAGKLIISAGCWNNNLLKHFDMQVSITCTQEQVSYFATPNLKEFLPERFPVWMSVGKTFDYYGIPINPGVNTGVKIAADCSGNICTPDTRTFDAHSERLQAATEFLGDFLPRAVGPLLYTKTCLYELTPDRHFILDSLACKGFPNVYAFMGCGHGFKFASLVGKIFAQLAVTGQTEYPLSENFRIDRPALQLMDVRGNVTFGHRDHLKLPGT</sequence>
<dbReference type="Gene3D" id="3.50.50.60">
    <property type="entry name" value="FAD/NAD(P)-binding domain"/>
    <property type="match status" value="1"/>
</dbReference>
<dbReference type="InterPro" id="IPR006076">
    <property type="entry name" value="FAD-dep_OxRdtase"/>
</dbReference>
<gene>
    <name evidence="7" type="ORF">BV898_08872</name>
</gene>
<evidence type="ECO:0000256" key="3">
    <source>
        <dbReference type="ARBA" id="ARBA00022630"/>
    </source>
</evidence>
<dbReference type="Proteomes" id="UP000192578">
    <property type="component" value="Unassembled WGS sequence"/>
</dbReference>
<dbReference type="AlphaFoldDB" id="A0A1W0WPD3"/>
<name>A0A1W0WPD3_HYPEX</name>
<dbReference type="SUPFAM" id="SSF54373">
    <property type="entry name" value="FAD-linked reductases, C-terminal domain"/>
    <property type="match status" value="1"/>
</dbReference>
<keyword evidence="3" id="KW-0285">Flavoprotein</keyword>
<organism evidence="7 8">
    <name type="scientific">Hypsibius exemplaris</name>
    <name type="common">Freshwater tardigrade</name>
    <dbReference type="NCBI Taxonomy" id="2072580"/>
    <lineage>
        <taxon>Eukaryota</taxon>
        <taxon>Metazoa</taxon>
        <taxon>Ecdysozoa</taxon>
        <taxon>Tardigrada</taxon>
        <taxon>Eutardigrada</taxon>
        <taxon>Parachela</taxon>
        <taxon>Hypsibioidea</taxon>
        <taxon>Hypsibiidae</taxon>
        <taxon>Hypsibius</taxon>
    </lineage>
</organism>
<dbReference type="EMBL" id="MTYJ01000067">
    <property type="protein sequence ID" value="OQV17007.1"/>
    <property type="molecule type" value="Genomic_DNA"/>
</dbReference>
<dbReference type="Pfam" id="PF01266">
    <property type="entry name" value="DAO"/>
    <property type="match status" value="1"/>
</dbReference>
<evidence type="ECO:0000256" key="5">
    <source>
        <dbReference type="ARBA" id="ARBA00023002"/>
    </source>
</evidence>
<evidence type="ECO:0000313" key="8">
    <source>
        <dbReference type="Proteomes" id="UP000192578"/>
    </source>
</evidence>
<evidence type="ECO:0000256" key="4">
    <source>
        <dbReference type="ARBA" id="ARBA00022827"/>
    </source>
</evidence>
<keyword evidence="5" id="KW-0560">Oxidoreductase</keyword>
<dbReference type="SUPFAM" id="SSF51905">
    <property type="entry name" value="FAD/NAD(P)-binding domain"/>
    <property type="match status" value="1"/>
</dbReference>
<proteinExistence type="inferred from homology"/>
<accession>A0A1W0WPD3</accession>
<dbReference type="Gene3D" id="3.30.9.10">
    <property type="entry name" value="D-Amino Acid Oxidase, subunit A, domain 2"/>
    <property type="match status" value="1"/>
</dbReference>
<dbReference type="InterPro" id="IPR045170">
    <property type="entry name" value="MTOX"/>
</dbReference>